<keyword evidence="2" id="KW-0812">Transmembrane</keyword>
<keyword evidence="2" id="KW-0472">Membrane</keyword>
<feature type="compositionally biased region" description="Pro residues" evidence="1">
    <location>
        <begin position="1"/>
        <end position="18"/>
    </location>
</feature>
<feature type="region of interest" description="Disordered" evidence="1">
    <location>
        <begin position="51"/>
        <end position="101"/>
    </location>
</feature>
<feature type="transmembrane region" description="Helical" evidence="2">
    <location>
        <begin position="160"/>
        <end position="182"/>
    </location>
</feature>
<feature type="region of interest" description="Disordered" evidence="1">
    <location>
        <begin position="116"/>
        <end position="155"/>
    </location>
</feature>
<dbReference type="EMBL" id="VICB01000013">
    <property type="protein sequence ID" value="TQD42718.1"/>
    <property type="molecule type" value="Genomic_DNA"/>
</dbReference>
<feature type="compositionally biased region" description="Low complexity" evidence="1">
    <location>
        <begin position="194"/>
        <end position="222"/>
    </location>
</feature>
<feature type="compositionally biased region" description="Gly residues" evidence="1">
    <location>
        <begin position="223"/>
        <end position="233"/>
    </location>
</feature>
<keyword evidence="2" id="KW-1133">Transmembrane helix</keyword>
<name>A0A508A486_9ACTO</name>
<dbReference type="AlphaFoldDB" id="A0A508A486"/>
<feature type="region of interest" description="Disordered" evidence="1">
    <location>
        <begin position="1"/>
        <end position="36"/>
    </location>
</feature>
<feature type="compositionally biased region" description="Polar residues" evidence="1">
    <location>
        <begin position="69"/>
        <end position="84"/>
    </location>
</feature>
<gene>
    <name evidence="3" type="ORF">FK256_08785</name>
</gene>
<protein>
    <recommendedName>
        <fullName evidence="5">DUF4352 domain-containing protein</fullName>
    </recommendedName>
</protein>
<reference evidence="3 4" key="1">
    <citation type="submission" date="2019-06" db="EMBL/GenBank/DDBJ databases">
        <title>Draft genome sequence of Actinomyces johnsonii CCUG 34287T.</title>
        <authorList>
            <person name="Salva-Serra F."/>
            <person name="Cardew S."/>
            <person name="Moore E."/>
        </authorList>
    </citation>
    <scope>NUCLEOTIDE SEQUENCE [LARGE SCALE GENOMIC DNA]</scope>
    <source>
        <strain evidence="3 4">CCUG 34287</strain>
    </source>
</reference>
<organism evidence="3 4">
    <name type="scientific">Actinomyces johnsonii</name>
    <dbReference type="NCBI Taxonomy" id="544581"/>
    <lineage>
        <taxon>Bacteria</taxon>
        <taxon>Bacillati</taxon>
        <taxon>Actinomycetota</taxon>
        <taxon>Actinomycetes</taxon>
        <taxon>Actinomycetales</taxon>
        <taxon>Actinomycetaceae</taxon>
        <taxon>Actinomyces</taxon>
    </lineage>
</organism>
<feature type="compositionally biased region" description="Polar residues" evidence="1">
    <location>
        <begin position="116"/>
        <end position="127"/>
    </location>
</feature>
<dbReference type="RefSeq" id="WP_039893922.1">
    <property type="nucleotide sequence ID" value="NZ_JASPFB010000008.1"/>
</dbReference>
<accession>A0A508A486</accession>
<evidence type="ECO:0000256" key="1">
    <source>
        <dbReference type="SAM" id="MobiDB-lite"/>
    </source>
</evidence>
<dbReference type="Proteomes" id="UP000319010">
    <property type="component" value="Unassembled WGS sequence"/>
</dbReference>
<comment type="caution">
    <text evidence="3">The sequence shown here is derived from an EMBL/GenBank/DDBJ whole genome shotgun (WGS) entry which is preliminary data.</text>
</comment>
<evidence type="ECO:0000313" key="3">
    <source>
        <dbReference type="EMBL" id="TQD42718.1"/>
    </source>
</evidence>
<feature type="compositionally biased region" description="Low complexity" evidence="1">
    <location>
        <begin position="51"/>
        <end position="68"/>
    </location>
</feature>
<feature type="compositionally biased region" description="Gly residues" evidence="1">
    <location>
        <begin position="139"/>
        <end position="151"/>
    </location>
</feature>
<proteinExistence type="predicted"/>
<sequence>MALRFNPPPNWPAPPEGFEPPAGWQPDPAWGPAPEGWQIWVDDSVASSGSAASAAGAATEADPAWAPTQAVSTAPTAPVGTNASVADPTGMSASAPSGDYAAQTAGASPYAANMDYAQSPTPFQSQGVLGGSQPPVGGWQPGGIGGPGAPGGSKPVTQQWWFWTGAAVLVVVLAVSGIVWAMSGSDNGGDNKAGGTSTSQSKNGKSNNSGSKKGNKTTKTSGGSDGSSSGKGPGTKDDPIDPSSGPIEVKAGKTSTDPSATVEITFKPVEWNLSANTMKNGDKYASYEEPPAGQSYMRVPVDITYHGDGQLSSFDLNIDYSYNGTTSEEKSYILDKGALENQSMPRDGGTASGYLVFIADSSTQNDGNGVFVVSLGYGGDEVYVKAQ</sequence>
<feature type="region of interest" description="Disordered" evidence="1">
    <location>
        <begin position="183"/>
        <end position="258"/>
    </location>
</feature>
<evidence type="ECO:0000313" key="4">
    <source>
        <dbReference type="Proteomes" id="UP000319010"/>
    </source>
</evidence>
<evidence type="ECO:0000256" key="2">
    <source>
        <dbReference type="SAM" id="Phobius"/>
    </source>
</evidence>
<evidence type="ECO:0008006" key="5">
    <source>
        <dbReference type="Google" id="ProtNLM"/>
    </source>
</evidence>